<reference evidence="1" key="1">
    <citation type="submission" date="2023-03" db="EMBL/GenBank/DDBJ databases">
        <title>MT1 and MT2 Draft Genomes of Novel Species.</title>
        <authorList>
            <person name="Venkateswaran K."/>
        </authorList>
    </citation>
    <scope>NUCLEOTIDE SEQUENCE</scope>
    <source>
        <strain evidence="1">F6_3S_P_1C</strain>
    </source>
</reference>
<protein>
    <recommendedName>
        <fullName evidence="3">ApeA N-terminal domain-containing protein</fullName>
    </recommendedName>
</protein>
<dbReference type="EMBL" id="JAROCD010000011">
    <property type="protein sequence ID" value="MDN4604046.1"/>
    <property type="molecule type" value="Genomic_DNA"/>
</dbReference>
<organism evidence="1 2">
    <name type="scientific">Paenibacillus vandeheii</name>
    <dbReference type="NCBI Taxonomy" id="3035917"/>
    <lineage>
        <taxon>Bacteria</taxon>
        <taxon>Bacillati</taxon>
        <taxon>Bacillota</taxon>
        <taxon>Bacilli</taxon>
        <taxon>Bacillales</taxon>
        <taxon>Paenibacillaceae</taxon>
        <taxon>Paenibacillus</taxon>
    </lineage>
</organism>
<sequence length="445" mass="51920">MNTILKTFSKNVHKMIFHISPISKIGAEELINGDSQVPENDFHNKLGDIYPYSLIRYLSGVGNLMTDSTSIPVSWEFCLDITGTSHFILKYQGIHYYKPDEHSFSGRCNEMEGWSVNIEKLWIESTNSKGQTNVLYCISPEFTFEKRGVEGIHPSKAIAYITNFEFLGLEKTETNGGFNFDKFSVDLKRLALEFKLTENSNEIRELIDTKRINHGVLSYITVVPHECHSLEEVKKEIKSITSFLSSVTLTTNYPQKIEYYDENNEIVRFDVMETTKLRFNNEAIIDNFLTRRGLKHLFDSSYQKYRELEDSLKLNEYTNRIVDIQNQTFIDNKLAQLIMAYEFLISNYLVSLGCLSRDELELMNIQKKMTSINKQLRFIPKNLLTDDLRKVRNPLFHTGAIPFMNSNELYNFYTDYNDLLMRIYLRIIGYDGEYISRKDYKPAQV</sequence>
<name>A0ABT8JG22_9BACL</name>
<comment type="caution">
    <text evidence="1">The sequence shown here is derived from an EMBL/GenBank/DDBJ whole genome shotgun (WGS) entry which is preliminary data.</text>
</comment>
<keyword evidence="2" id="KW-1185">Reference proteome</keyword>
<dbReference type="Proteomes" id="UP001174205">
    <property type="component" value="Unassembled WGS sequence"/>
</dbReference>
<proteinExistence type="predicted"/>
<gene>
    <name evidence="1" type="ORF">P5G61_22575</name>
</gene>
<dbReference type="RefSeq" id="WP_024633629.1">
    <property type="nucleotide sequence ID" value="NZ_JAROCD010000011.1"/>
</dbReference>
<evidence type="ECO:0008006" key="3">
    <source>
        <dbReference type="Google" id="ProtNLM"/>
    </source>
</evidence>
<accession>A0ABT8JG22</accession>
<evidence type="ECO:0000313" key="2">
    <source>
        <dbReference type="Proteomes" id="UP001174205"/>
    </source>
</evidence>
<evidence type="ECO:0000313" key="1">
    <source>
        <dbReference type="EMBL" id="MDN4604046.1"/>
    </source>
</evidence>